<dbReference type="Pfam" id="PF07589">
    <property type="entry name" value="PEP-CTERM"/>
    <property type="match status" value="1"/>
</dbReference>
<evidence type="ECO:0000313" key="3">
    <source>
        <dbReference type="Proteomes" id="UP000626220"/>
    </source>
</evidence>
<feature type="domain" description="Ice-binding protein C-terminal" evidence="1">
    <location>
        <begin position="84"/>
        <end position="107"/>
    </location>
</feature>
<reference evidence="2" key="2">
    <citation type="submission" date="2020-09" db="EMBL/GenBank/DDBJ databases">
        <authorList>
            <person name="Sun Q."/>
            <person name="Kim S."/>
        </authorList>
    </citation>
    <scope>NUCLEOTIDE SEQUENCE</scope>
    <source>
        <strain evidence="2">KCTC 42650</strain>
    </source>
</reference>
<dbReference type="InterPro" id="IPR013424">
    <property type="entry name" value="Ice-binding_C"/>
</dbReference>
<name>A0A8J3GYN2_9RHOB</name>
<protein>
    <recommendedName>
        <fullName evidence="1">Ice-binding protein C-terminal domain-containing protein</fullName>
    </recommendedName>
</protein>
<sequence>MLEINFAGTASNVSFNLDSEEGTLFLEAYDAMDNVLETISALSDGGGFSFTASGISYIRGLQPSDNWGWGLNTLAFDLTSDPPQVPLPASSLLLLSGLGLIAASRKKRT</sequence>
<dbReference type="EMBL" id="BNCJ01000007">
    <property type="protein sequence ID" value="GHF55080.1"/>
    <property type="molecule type" value="Genomic_DNA"/>
</dbReference>
<proteinExistence type="predicted"/>
<dbReference type="Proteomes" id="UP000626220">
    <property type="component" value="Unassembled WGS sequence"/>
</dbReference>
<gene>
    <name evidence="2" type="ORF">GCM10017056_28310</name>
</gene>
<organism evidence="2 3">
    <name type="scientific">Seohaeicola zhoushanensis</name>
    <dbReference type="NCBI Taxonomy" id="1569283"/>
    <lineage>
        <taxon>Bacteria</taxon>
        <taxon>Pseudomonadati</taxon>
        <taxon>Pseudomonadota</taxon>
        <taxon>Alphaproteobacteria</taxon>
        <taxon>Rhodobacterales</taxon>
        <taxon>Roseobacteraceae</taxon>
        <taxon>Seohaeicola</taxon>
    </lineage>
</organism>
<dbReference type="AlphaFoldDB" id="A0A8J3GYN2"/>
<keyword evidence="3" id="KW-1185">Reference proteome</keyword>
<comment type="caution">
    <text evidence="2">The sequence shown here is derived from an EMBL/GenBank/DDBJ whole genome shotgun (WGS) entry which is preliminary data.</text>
</comment>
<accession>A0A8J3GYN2</accession>
<reference evidence="2" key="1">
    <citation type="journal article" date="2014" name="Int. J. Syst. Evol. Microbiol.">
        <title>Complete genome sequence of Corynebacterium casei LMG S-19264T (=DSM 44701T), isolated from a smear-ripened cheese.</title>
        <authorList>
            <consortium name="US DOE Joint Genome Institute (JGI-PGF)"/>
            <person name="Walter F."/>
            <person name="Albersmeier A."/>
            <person name="Kalinowski J."/>
            <person name="Ruckert C."/>
        </authorList>
    </citation>
    <scope>NUCLEOTIDE SEQUENCE</scope>
    <source>
        <strain evidence="2">KCTC 42650</strain>
    </source>
</reference>
<evidence type="ECO:0000259" key="1">
    <source>
        <dbReference type="Pfam" id="PF07589"/>
    </source>
</evidence>
<evidence type="ECO:0000313" key="2">
    <source>
        <dbReference type="EMBL" id="GHF55080.1"/>
    </source>
</evidence>